<dbReference type="Pfam" id="PF14497">
    <property type="entry name" value="GST_C_3"/>
    <property type="match status" value="1"/>
</dbReference>
<dbReference type="Proteomes" id="UP000095284">
    <property type="component" value="Unplaced"/>
</dbReference>
<keyword evidence="2" id="KW-0808">Transferase</keyword>
<accession>A0A1I7SHG8</accession>
<dbReference type="InterPro" id="IPR004045">
    <property type="entry name" value="Glutathione_S-Trfase_N"/>
</dbReference>
<comment type="similarity">
    <text evidence="3">Belongs to the GST superfamily. Sigma family.</text>
</comment>
<dbReference type="Proteomes" id="UP000582659">
    <property type="component" value="Unassembled WGS sequence"/>
</dbReference>
<comment type="catalytic activity">
    <reaction evidence="4">
        <text>RX + glutathione = an S-substituted glutathione + a halide anion + H(+)</text>
        <dbReference type="Rhea" id="RHEA:16437"/>
        <dbReference type="ChEBI" id="CHEBI:15378"/>
        <dbReference type="ChEBI" id="CHEBI:16042"/>
        <dbReference type="ChEBI" id="CHEBI:17792"/>
        <dbReference type="ChEBI" id="CHEBI:57925"/>
        <dbReference type="ChEBI" id="CHEBI:90779"/>
        <dbReference type="EC" id="2.5.1.18"/>
    </reaction>
</comment>
<evidence type="ECO:0000256" key="4">
    <source>
        <dbReference type="ARBA" id="ARBA00047960"/>
    </source>
</evidence>
<dbReference type="PANTHER" id="PTHR11571:SF224">
    <property type="entry name" value="HEMATOPOIETIC PROSTAGLANDIN D SYNTHASE"/>
    <property type="match status" value="1"/>
</dbReference>
<dbReference type="InterPro" id="IPR010987">
    <property type="entry name" value="Glutathione-S-Trfase_C-like"/>
</dbReference>
<dbReference type="InterPro" id="IPR050213">
    <property type="entry name" value="GST_superfamily"/>
</dbReference>
<dbReference type="GO" id="GO:0004364">
    <property type="term" value="F:glutathione transferase activity"/>
    <property type="evidence" value="ECO:0007669"/>
    <property type="project" value="UniProtKB-EC"/>
</dbReference>
<dbReference type="eggNOG" id="KOG1695">
    <property type="taxonomic scope" value="Eukaryota"/>
</dbReference>
<evidence type="ECO:0000256" key="2">
    <source>
        <dbReference type="ARBA" id="ARBA00022679"/>
    </source>
</evidence>
<evidence type="ECO:0000259" key="5">
    <source>
        <dbReference type="PROSITE" id="PS50404"/>
    </source>
</evidence>
<dbReference type="EMBL" id="CAJFDI010000003">
    <property type="protein sequence ID" value="CAD5219443.1"/>
    <property type="molecule type" value="Genomic_DNA"/>
</dbReference>
<dbReference type="SUPFAM" id="SSF52833">
    <property type="entry name" value="Thioredoxin-like"/>
    <property type="match status" value="1"/>
</dbReference>
<evidence type="ECO:0000313" key="8">
    <source>
        <dbReference type="Proteomes" id="UP000095284"/>
    </source>
</evidence>
<feature type="domain" description="GST C-terminal" evidence="6">
    <location>
        <begin position="85"/>
        <end position="208"/>
    </location>
</feature>
<keyword evidence="9" id="KW-1185">Reference proteome</keyword>
<dbReference type="PANTHER" id="PTHR11571">
    <property type="entry name" value="GLUTATHIONE S-TRANSFERASE"/>
    <property type="match status" value="1"/>
</dbReference>
<dbReference type="InterPro" id="IPR004046">
    <property type="entry name" value="GST_C"/>
</dbReference>
<dbReference type="SUPFAM" id="SSF47616">
    <property type="entry name" value="GST C-terminal domain-like"/>
    <property type="match status" value="1"/>
</dbReference>
<dbReference type="Proteomes" id="UP000659654">
    <property type="component" value="Unassembled WGS sequence"/>
</dbReference>
<feature type="domain" description="GST N-terminal" evidence="5">
    <location>
        <begin position="2"/>
        <end position="82"/>
    </location>
</feature>
<dbReference type="PROSITE" id="PS50405">
    <property type="entry name" value="GST_CTER"/>
    <property type="match status" value="1"/>
</dbReference>
<dbReference type="InterPro" id="IPR036282">
    <property type="entry name" value="Glutathione-S-Trfase_C_sf"/>
</dbReference>
<dbReference type="EMBL" id="CAJFCV020000003">
    <property type="protein sequence ID" value="CAG9104727.1"/>
    <property type="molecule type" value="Genomic_DNA"/>
</dbReference>
<dbReference type="EC" id="2.5.1.18" evidence="1"/>
<dbReference type="InterPro" id="IPR040079">
    <property type="entry name" value="Glutathione_S-Trfase"/>
</dbReference>
<organism evidence="8 10">
    <name type="scientific">Bursaphelenchus xylophilus</name>
    <name type="common">Pinewood nematode worm</name>
    <name type="synonym">Aphelenchoides xylophilus</name>
    <dbReference type="NCBI Taxonomy" id="6326"/>
    <lineage>
        <taxon>Eukaryota</taxon>
        <taxon>Metazoa</taxon>
        <taxon>Ecdysozoa</taxon>
        <taxon>Nematoda</taxon>
        <taxon>Chromadorea</taxon>
        <taxon>Rhabditida</taxon>
        <taxon>Tylenchina</taxon>
        <taxon>Tylenchomorpha</taxon>
        <taxon>Aphelenchoidea</taxon>
        <taxon>Aphelenchoididae</taxon>
        <taxon>Bursaphelenchus</taxon>
    </lineage>
</organism>
<dbReference type="OrthoDB" id="414243at2759"/>
<name>A0A1I7SHG8_BURXY</name>
<proteinExistence type="inferred from homology"/>
<dbReference type="SFLD" id="SFLDG00363">
    <property type="entry name" value="AMPS_(cytGST):_Alpha-__Mu-__Pi"/>
    <property type="match status" value="1"/>
</dbReference>
<reference evidence="7" key="2">
    <citation type="submission" date="2020-09" db="EMBL/GenBank/DDBJ databases">
        <authorList>
            <person name="Kikuchi T."/>
        </authorList>
    </citation>
    <scope>NUCLEOTIDE SEQUENCE</scope>
    <source>
        <strain evidence="7">Ka4C1</strain>
    </source>
</reference>
<evidence type="ECO:0000313" key="7">
    <source>
        <dbReference type="EMBL" id="CAD5219443.1"/>
    </source>
</evidence>
<dbReference type="WBParaSite" id="BXY_1248400.1">
    <property type="protein sequence ID" value="BXY_1248400.1"/>
    <property type="gene ID" value="BXY_1248400"/>
</dbReference>
<reference evidence="10" key="1">
    <citation type="submission" date="2016-11" db="UniProtKB">
        <authorList>
            <consortium name="WormBaseParasite"/>
        </authorList>
    </citation>
    <scope>IDENTIFICATION</scope>
</reference>
<gene>
    <name evidence="7" type="ORF">BXYJ_LOCUS5681</name>
</gene>
<evidence type="ECO:0000256" key="3">
    <source>
        <dbReference type="ARBA" id="ARBA00038317"/>
    </source>
</evidence>
<evidence type="ECO:0000256" key="1">
    <source>
        <dbReference type="ARBA" id="ARBA00012452"/>
    </source>
</evidence>
<evidence type="ECO:0000259" key="6">
    <source>
        <dbReference type="PROSITE" id="PS50405"/>
    </source>
</evidence>
<dbReference type="SMR" id="A0A1I7SHG8"/>
<dbReference type="InterPro" id="IPR036249">
    <property type="entry name" value="Thioredoxin-like_sf"/>
</dbReference>
<dbReference type="Gene3D" id="1.20.1050.130">
    <property type="match status" value="1"/>
</dbReference>
<dbReference type="AlphaFoldDB" id="A0A1I7SHG8"/>
<dbReference type="CDD" id="cd03039">
    <property type="entry name" value="GST_N_Sigma_like"/>
    <property type="match status" value="1"/>
</dbReference>
<dbReference type="GO" id="GO:0006749">
    <property type="term" value="P:glutathione metabolic process"/>
    <property type="evidence" value="ECO:0007669"/>
    <property type="project" value="TreeGrafter"/>
</dbReference>
<dbReference type="Pfam" id="PF02798">
    <property type="entry name" value="GST_N"/>
    <property type="match status" value="1"/>
</dbReference>
<sequence length="218" mass="25435">MPEYELLYFAAPGRAETIRLMLHYAGIPFKDTRVDFKEWSELKKNKERVPYEVLPVLFVDGVPLAESHAIYRYVAEITGLDGGPDPLERAFISQAHELCRGFADAAFPYIYVMMGFWDDDKDKSYNEVLLPNVEKHFPKILAQLKPSGYFGKAGPTFVDFYWAEIIGQYRQFCPELMAKYPQFEKLRERINSLPQIQEYLKNRPETKTWMRSEKSPSV</sequence>
<protein>
    <recommendedName>
        <fullName evidence="1">glutathione transferase</fullName>
        <ecNumber evidence="1">2.5.1.18</ecNumber>
    </recommendedName>
</protein>
<evidence type="ECO:0000313" key="9">
    <source>
        <dbReference type="Proteomes" id="UP000659654"/>
    </source>
</evidence>
<dbReference type="SFLD" id="SFLDG01205">
    <property type="entry name" value="AMPS.1"/>
    <property type="match status" value="1"/>
</dbReference>
<dbReference type="SFLD" id="SFLDS00019">
    <property type="entry name" value="Glutathione_Transferase_(cytos"/>
    <property type="match status" value="1"/>
</dbReference>
<evidence type="ECO:0000313" key="10">
    <source>
        <dbReference type="WBParaSite" id="BXY_1248400.1"/>
    </source>
</evidence>
<dbReference type="PROSITE" id="PS50404">
    <property type="entry name" value="GST_NTER"/>
    <property type="match status" value="1"/>
</dbReference>